<feature type="compositionally biased region" description="Basic and acidic residues" evidence="1">
    <location>
        <begin position="55"/>
        <end position="70"/>
    </location>
</feature>
<sequence length="70" mass="7238">MDSSGILNGRSNPRVIRQSEPSQNDATPGQCQQGGLPAKAARLPTPPGPSSTAGGERRQGPPSEPAKRHP</sequence>
<evidence type="ECO:0000313" key="3">
    <source>
        <dbReference type="Proteomes" id="UP001152622"/>
    </source>
</evidence>
<dbReference type="Proteomes" id="UP001152622">
    <property type="component" value="Chromosome 7"/>
</dbReference>
<dbReference type="AlphaFoldDB" id="A0A9Q1F9I3"/>
<gene>
    <name evidence="2" type="ORF">SKAU_G00213040</name>
</gene>
<proteinExistence type="predicted"/>
<dbReference type="EMBL" id="JAINUF010000007">
    <property type="protein sequence ID" value="KAJ8353737.1"/>
    <property type="molecule type" value="Genomic_DNA"/>
</dbReference>
<comment type="caution">
    <text evidence="2">The sequence shown here is derived from an EMBL/GenBank/DDBJ whole genome shotgun (WGS) entry which is preliminary data.</text>
</comment>
<accession>A0A9Q1F9I3</accession>
<feature type="compositionally biased region" description="Polar residues" evidence="1">
    <location>
        <begin position="19"/>
        <end position="33"/>
    </location>
</feature>
<protein>
    <submittedName>
        <fullName evidence="2">Uncharacterized protein</fullName>
    </submittedName>
</protein>
<reference evidence="2" key="1">
    <citation type="journal article" date="2023" name="Science">
        <title>Genome structures resolve the early diversification of teleost fishes.</title>
        <authorList>
            <person name="Parey E."/>
            <person name="Louis A."/>
            <person name="Montfort J."/>
            <person name="Bouchez O."/>
            <person name="Roques C."/>
            <person name="Iampietro C."/>
            <person name="Lluch J."/>
            <person name="Castinel A."/>
            <person name="Donnadieu C."/>
            <person name="Desvignes T."/>
            <person name="Floi Bucao C."/>
            <person name="Jouanno E."/>
            <person name="Wen M."/>
            <person name="Mejri S."/>
            <person name="Dirks R."/>
            <person name="Jansen H."/>
            <person name="Henkel C."/>
            <person name="Chen W.J."/>
            <person name="Zahm M."/>
            <person name="Cabau C."/>
            <person name="Klopp C."/>
            <person name="Thompson A.W."/>
            <person name="Robinson-Rechavi M."/>
            <person name="Braasch I."/>
            <person name="Lecointre G."/>
            <person name="Bobe J."/>
            <person name="Postlethwait J.H."/>
            <person name="Berthelot C."/>
            <person name="Roest Crollius H."/>
            <person name="Guiguen Y."/>
        </authorList>
    </citation>
    <scope>NUCLEOTIDE SEQUENCE</scope>
    <source>
        <strain evidence="2">WJC10195</strain>
    </source>
</reference>
<feature type="region of interest" description="Disordered" evidence="1">
    <location>
        <begin position="1"/>
        <end position="70"/>
    </location>
</feature>
<evidence type="ECO:0000313" key="2">
    <source>
        <dbReference type="EMBL" id="KAJ8353737.1"/>
    </source>
</evidence>
<evidence type="ECO:0000256" key="1">
    <source>
        <dbReference type="SAM" id="MobiDB-lite"/>
    </source>
</evidence>
<feature type="compositionally biased region" description="Polar residues" evidence="1">
    <location>
        <begin position="1"/>
        <end position="11"/>
    </location>
</feature>
<keyword evidence="3" id="KW-1185">Reference proteome</keyword>
<organism evidence="2 3">
    <name type="scientific">Synaphobranchus kaupii</name>
    <name type="common">Kaup's arrowtooth eel</name>
    <dbReference type="NCBI Taxonomy" id="118154"/>
    <lineage>
        <taxon>Eukaryota</taxon>
        <taxon>Metazoa</taxon>
        <taxon>Chordata</taxon>
        <taxon>Craniata</taxon>
        <taxon>Vertebrata</taxon>
        <taxon>Euteleostomi</taxon>
        <taxon>Actinopterygii</taxon>
        <taxon>Neopterygii</taxon>
        <taxon>Teleostei</taxon>
        <taxon>Anguilliformes</taxon>
        <taxon>Synaphobranchidae</taxon>
        <taxon>Synaphobranchus</taxon>
    </lineage>
</organism>
<name>A0A9Q1F9I3_SYNKA</name>